<sequence length="71" mass="8117">MVNLRGRHLSSYYCLWKLPHQANESHGIFNMHQSRSTWRNFSSIMAPAHDMPIMNSLLAPRSVPSGQGRLP</sequence>
<proteinExistence type="predicted"/>
<comment type="caution">
    <text evidence="1">The sequence shown here is derived from an EMBL/GenBank/DDBJ whole genome shotgun (WGS) entry which is preliminary data.</text>
</comment>
<dbReference type="EMBL" id="BMAU01021062">
    <property type="protein sequence ID" value="GFX88877.1"/>
    <property type="molecule type" value="Genomic_DNA"/>
</dbReference>
<name>A0A8X6UYM4_TRICX</name>
<keyword evidence="2" id="KW-1185">Reference proteome</keyword>
<evidence type="ECO:0000313" key="2">
    <source>
        <dbReference type="Proteomes" id="UP000887159"/>
    </source>
</evidence>
<organism evidence="1 2">
    <name type="scientific">Trichonephila clavipes</name>
    <name type="common">Golden silk orbweaver</name>
    <name type="synonym">Nephila clavipes</name>
    <dbReference type="NCBI Taxonomy" id="2585209"/>
    <lineage>
        <taxon>Eukaryota</taxon>
        <taxon>Metazoa</taxon>
        <taxon>Ecdysozoa</taxon>
        <taxon>Arthropoda</taxon>
        <taxon>Chelicerata</taxon>
        <taxon>Arachnida</taxon>
        <taxon>Araneae</taxon>
        <taxon>Araneomorphae</taxon>
        <taxon>Entelegynae</taxon>
        <taxon>Araneoidea</taxon>
        <taxon>Nephilidae</taxon>
        <taxon>Trichonephila</taxon>
    </lineage>
</organism>
<evidence type="ECO:0000313" key="1">
    <source>
        <dbReference type="EMBL" id="GFX88877.1"/>
    </source>
</evidence>
<protein>
    <submittedName>
        <fullName evidence="1">Uncharacterized protein</fullName>
    </submittedName>
</protein>
<gene>
    <name evidence="1" type="ORF">TNCV_2575841</name>
</gene>
<dbReference type="AlphaFoldDB" id="A0A8X6UYM4"/>
<reference evidence="1" key="1">
    <citation type="submission" date="2020-08" db="EMBL/GenBank/DDBJ databases">
        <title>Multicomponent nature underlies the extraordinary mechanical properties of spider dragline silk.</title>
        <authorList>
            <person name="Kono N."/>
            <person name="Nakamura H."/>
            <person name="Mori M."/>
            <person name="Yoshida Y."/>
            <person name="Ohtoshi R."/>
            <person name="Malay A.D."/>
            <person name="Moran D.A.P."/>
            <person name="Tomita M."/>
            <person name="Numata K."/>
            <person name="Arakawa K."/>
        </authorList>
    </citation>
    <scope>NUCLEOTIDE SEQUENCE</scope>
</reference>
<dbReference type="Proteomes" id="UP000887159">
    <property type="component" value="Unassembled WGS sequence"/>
</dbReference>
<accession>A0A8X6UYM4</accession>